<comment type="caution">
    <text evidence="2">The sequence shown here is derived from an EMBL/GenBank/DDBJ whole genome shotgun (WGS) entry which is preliminary data.</text>
</comment>
<dbReference type="RefSeq" id="WP_165598937.1">
    <property type="nucleotide sequence ID" value="NZ_SORY01000001.1"/>
</dbReference>
<organism evidence="2 3">
    <name type="scientific">Oecophyllibacter saccharovorans</name>
    <dbReference type="NCBI Taxonomy" id="2558360"/>
    <lineage>
        <taxon>Bacteria</taxon>
        <taxon>Pseudomonadati</taxon>
        <taxon>Pseudomonadota</taxon>
        <taxon>Alphaproteobacteria</taxon>
        <taxon>Acetobacterales</taxon>
        <taxon>Acetobacteraceae</taxon>
        <taxon>Oecophyllibacter</taxon>
    </lineage>
</organism>
<evidence type="ECO:0000313" key="2">
    <source>
        <dbReference type="EMBL" id="TPW34422.1"/>
    </source>
</evidence>
<feature type="region of interest" description="Disordered" evidence="1">
    <location>
        <begin position="1"/>
        <end position="36"/>
    </location>
</feature>
<dbReference type="Proteomes" id="UP000315037">
    <property type="component" value="Unassembled WGS sequence"/>
</dbReference>
<protein>
    <submittedName>
        <fullName evidence="2">Uncharacterized protein</fullName>
    </submittedName>
</protein>
<feature type="compositionally biased region" description="Basic residues" evidence="1">
    <location>
        <begin position="8"/>
        <end position="19"/>
    </location>
</feature>
<reference evidence="2 3" key="1">
    <citation type="submission" date="2019-03" db="EMBL/GenBank/DDBJ databases">
        <title>The complete genome sequence of Neokomagataea sp. Jb2 NBRC113641.</title>
        <authorList>
            <person name="Chua K.-O."/>
            <person name="Chan K.-G."/>
            <person name="See-Too W.-S."/>
        </authorList>
    </citation>
    <scope>NUCLEOTIDE SEQUENCE [LARGE SCALE GENOMIC DNA]</scope>
    <source>
        <strain evidence="2 3">Jb2</strain>
    </source>
</reference>
<evidence type="ECO:0000313" key="3">
    <source>
        <dbReference type="Proteomes" id="UP000315037"/>
    </source>
</evidence>
<dbReference type="EMBL" id="SORZ01000002">
    <property type="protein sequence ID" value="TPW34422.1"/>
    <property type="molecule type" value="Genomic_DNA"/>
</dbReference>
<sequence>MPAESPRPARKTAPRKTTTRKTAAPDGGAETETSRALREATHYAQQHWKEALDVKLAIMRDPEARPLERRGAAEAILNRAFGKPKTVETLAGSDPVDAQGPFRIIVQHLTRGE</sequence>
<proteinExistence type="predicted"/>
<evidence type="ECO:0000256" key="1">
    <source>
        <dbReference type="SAM" id="MobiDB-lite"/>
    </source>
</evidence>
<keyword evidence="3" id="KW-1185">Reference proteome</keyword>
<gene>
    <name evidence="2" type="ORF">E3202_08015</name>
</gene>
<name>A0A506UMF9_9PROT</name>
<dbReference type="AlphaFoldDB" id="A0A506UMF9"/>
<accession>A0A506UMF9</accession>